<dbReference type="InterPro" id="IPR019546">
    <property type="entry name" value="TAT_signal_bac_arc"/>
</dbReference>
<comment type="similarity">
    <text evidence="1">Belongs to the UPF0065 (bug) family.</text>
</comment>
<dbReference type="Gene3D" id="3.40.190.10">
    <property type="entry name" value="Periplasmic binding protein-like II"/>
    <property type="match status" value="1"/>
</dbReference>
<evidence type="ECO:0000313" key="4">
    <source>
        <dbReference type="Proteomes" id="UP000251144"/>
    </source>
</evidence>
<dbReference type="OrthoDB" id="8880247at2"/>
<keyword evidence="2" id="KW-0732">Signal</keyword>
<evidence type="ECO:0000256" key="2">
    <source>
        <dbReference type="SAM" id="SignalP"/>
    </source>
</evidence>
<feature type="signal peptide" evidence="2">
    <location>
        <begin position="1"/>
        <end position="24"/>
    </location>
</feature>
<dbReference type="Gene3D" id="3.40.190.150">
    <property type="entry name" value="Bordetella uptake gene, domain 1"/>
    <property type="match status" value="1"/>
</dbReference>
<dbReference type="InterPro" id="IPR005064">
    <property type="entry name" value="BUG"/>
</dbReference>
<sequence>MKKISRRDFLAASAAVGAAGVLTACGGSSSTAASTAGSAAASSAAGGKSTDYPTKGISVICPWSAGGGTDSCLRAFCEAMGKNLGVTLTVDNQTGGGGILGHQAIADANTDGYTIGMITFELATYKKLGTSELTWENYAPLCRVNTDAAAITVGAKWAADNGITDLPGFIDYCKAHPGEVQMGGSSNASVWHIAGGYLMSATGIDIQMITYQEGAATAVQNAAGGFIQGVTVSLAEARSFIESGDLICLGVMDEERNPVFPDVPTCKEQGYDITYYTQRGMAAPLGVDDAIMTRLEEACAAAIEDPDFVTFMNNNGQAISYLDAQGYADYLKQAAVDVAAAMDAVGL</sequence>
<dbReference type="CDD" id="cd07012">
    <property type="entry name" value="PBP2_Bug_TTT"/>
    <property type="match status" value="1"/>
</dbReference>
<dbReference type="PANTHER" id="PTHR42928">
    <property type="entry name" value="TRICARBOXYLATE-BINDING PROTEIN"/>
    <property type="match status" value="1"/>
</dbReference>
<name>A0A329TXI6_9FIRM</name>
<dbReference type="PROSITE" id="PS51318">
    <property type="entry name" value="TAT"/>
    <property type="match status" value="1"/>
</dbReference>
<dbReference type="InterPro" id="IPR042100">
    <property type="entry name" value="Bug_dom1"/>
</dbReference>
<dbReference type="Pfam" id="PF03401">
    <property type="entry name" value="TctC"/>
    <property type="match status" value="1"/>
</dbReference>
<proteinExistence type="inferred from homology"/>
<dbReference type="NCBIfam" id="TIGR01409">
    <property type="entry name" value="TAT_signal_seq"/>
    <property type="match status" value="1"/>
</dbReference>
<dbReference type="RefSeq" id="WP_158401480.1">
    <property type="nucleotide sequence ID" value="NZ_PRLB01000012.1"/>
</dbReference>
<dbReference type="AlphaFoldDB" id="A0A329TXI6"/>
<dbReference type="Proteomes" id="UP000251144">
    <property type="component" value="Unassembled WGS sequence"/>
</dbReference>
<organism evidence="3 4">
    <name type="scientific">Faecalibacterium prausnitzii</name>
    <dbReference type="NCBI Taxonomy" id="853"/>
    <lineage>
        <taxon>Bacteria</taxon>
        <taxon>Bacillati</taxon>
        <taxon>Bacillota</taxon>
        <taxon>Clostridia</taxon>
        <taxon>Eubacteriales</taxon>
        <taxon>Oscillospiraceae</taxon>
        <taxon>Faecalibacterium</taxon>
    </lineage>
</organism>
<dbReference type="PIRSF" id="PIRSF017082">
    <property type="entry name" value="YflP"/>
    <property type="match status" value="1"/>
</dbReference>
<evidence type="ECO:0000256" key="1">
    <source>
        <dbReference type="ARBA" id="ARBA00006987"/>
    </source>
</evidence>
<comment type="caution">
    <text evidence="3">The sequence shown here is derived from an EMBL/GenBank/DDBJ whole genome shotgun (WGS) entry which is preliminary data.</text>
</comment>
<dbReference type="EMBL" id="PRLB01000012">
    <property type="protein sequence ID" value="RAW53358.1"/>
    <property type="molecule type" value="Genomic_DNA"/>
</dbReference>
<dbReference type="InterPro" id="IPR006311">
    <property type="entry name" value="TAT_signal"/>
</dbReference>
<dbReference type="PANTHER" id="PTHR42928:SF5">
    <property type="entry name" value="BLR1237 PROTEIN"/>
    <property type="match status" value="1"/>
</dbReference>
<evidence type="ECO:0000313" key="3">
    <source>
        <dbReference type="EMBL" id="RAW53358.1"/>
    </source>
</evidence>
<dbReference type="Pfam" id="PF10518">
    <property type="entry name" value="TAT_signal"/>
    <property type="match status" value="1"/>
</dbReference>
<dbReference type="PROSITE" id="PS51257">
    <property type="entry name" value="PROKAR_LIPOPROTEIN"/>
    <property type="match status" value="1"/>
</dbReference>
<feature type="chain" id="PRO_5038442674" evidence="2">
    <location>
        <begin position="25"/>
        <end position="347"/>
    </location>
</feature>
<gene>
    <name evidence="3" type="ORF">C4N26_11515</name>
</gene>
<accession>A0A329TXI6</accession>
<protein>
    <submittedName>
        <fullName evidence="3">ABC transporter substrate-binding protein</fullName>
    </submittedName>
</protein>
<reference evidence="3 4" key="1">
    <citation type="submission" date="2018-02" db="EMBL/GenBank/DDBJ databases">
        <title>Complete genome sequencing of Faecalibacterium prausnitzii strains isolated from the human gut.</title>
        <authorList>
            <person name="Fitzgerald B.C."/>
            <person name="Shkoporov A.N."/>
            <person name="Ross P.R."/>
            <person name="Hill C."/>
        </authorList>
    </citation>
    <scope>NUCLEOTIDE SEQUENCE [LARGE SCALE GENOMIC DNA]</scope>
    <source>
        <strain evidence="3 4">APC942/32-1</strain>
    </source>
</reference>